<evidence type="ECO:0000256" key="1">
    <source>
        <dbReference type="ARBA" id="ARBA00004685"/>
    </source>
</evidence>
<protein>
    <recommendedName>
        <fullName evidence="6">Tat pathway signal sequence</fullName>
    </recommendedName>
</protein>
<dbReference type="AlphaFoldDB" id="A0A0B4GUZ1"/>
<sequence>MEKPTRYHHVPLSETDSMGVSSQAHLAWRQQRVVRCGLLIFSALSIFGLGCFIGTQMKSASRRAQFEPSGELHYYMRFNGSFAQGSNAKIDALWDSLFPEKLGFIQHPKLAPNVAGIAVFHELHCLNILRQAFYASVNGQLKQMSADTQDAIHRTSTHHIRHCLEYLRQSLMCLADANLEEMNYTTRGVSGWQKERTCGDFEGLKTWADRWGIARDEALQNWTSMAVR</sequence>
<organism evidence="4 5">
    <name type="scientific">Metarhizium guizhouense (strain ARSEF 977)</name>
    <dbReference type="NCBI Taxonomy" id="1276136"/>
    <lineage>
        <taxon>Eukaryota</taxon>
        <taxon>Fungi</taxon>
        <taxon>Dikarya</taxon>
        <taxon>Ascomycota</taxon>
        <taxon>Pezizomycotina</taxon>
        <taxon>Sordariomycetes</taxon>
        <taxon>Hypocreomycetidae</taxon>
        <taxon>Hypocreales</taxon>
        <taxon>Clavicipitaceae</taxon>
        <taxon>Metarhizium</taxon>
    </lineage>
</organism>
<evidence type="ECO:0000256" key="2">
    <source>
        <dbReference type="ARBA" id="ARBA00035112"/>
    </source>
</evidence>
<dbReference type="PANTHER" id="PTHR33365:SF4">
    <property type="entry name" value="CYCLOCHLOROTINE BIOSYNTHESIS PROTEIN O"/>
    <property type="match status" value="1"/>
</dbReference>
<dbReference type="InterPro" id="IPR021765">
    <property type="entry name" value="UstYa-like"/>
</dbReference>
<keyword evidence="3" id="KW-0472">Membrane</keyword>
<gene>
    <name evidence="4" type="ORF">MGU_01320</name>
</gene>
<evidence type="ECO:0000313" key="4">
    <source>
        <dbReference type="EMBL" id="KID91350.1"/>
    </source>
</evidence>
<keyword evidence="3" id="KW-0812">Transmembrane</keyword>
<comment type="pathway">
    <text evidence="1">Mycotoxin biosynthesis.</text>
</comment>
<dbReference type="EMBL" id="AZNH01000003">
    <property type="protein sequence ID" value="KID91350.1"/>
    <property type="molecule type" value="Genomic_DNA"/>
</dbReference>
<evidence type="ECO:0008006" key="6">
    <source>
        <dbReference type="Google" id="ProtNLM"/>
    </source>
</evidence>
<accession>A0A0B4GUZ1</accession>
<comment type="caution">
    <text evidence="4">The sequence shown here is derived from an EMBL/GenBank/DDBJ whole genome shotgun (WGS) entry which is preliminary data.</text>
</comment>
<dbReference type="Proteomes" id="UP000031192">
    <property type="component" value="Unassembled WGS sequence"/>
</dbReference>
<dbReference type="GO" id="GO:0043386">
    <property type="term" value="P:mycotoxin biosynthetic process"/>
    <property type="evidence" value="ECO:0007669"/>
    <property type="project" value="InterPro"/>
</dbReference>
<comment type="similarity">
    <text evidence="2">Belongs to the ustYa family.</text>
</comment>
<keyword evidence="5" id="KW-1185">Reference proteome</keyword>
<feature type="transmembrane region" description="Helical" evidence="3">
    <location>
        <begin position="32"/>
        <end position="53"/>
    </location>
</feature>
<proteinExistence type="inferred from homology"/>
<evidence type="ECO:0000256" key="3">
    <source>
        <dbReference type="SAM" id="Phobius"/>
    </source>
</evidence>
<dbReference type="Pfam" id="PF11807">
    <property type="entry name" value="UstYa"/>
    <property type="match status" value="1"/>
</dbReference>
<keyword evidence="3" id="KW-1133">Transmembrane helix</keyword>
<name>A0A0B4GUZ1_METGA</name>
<reference evidence="4 5" key="1">
    <citation type="journal article" date="2014" name="Proc. Natl. Acad. Sci. U.S.A.">
        <title>Trajectory and genomic determinants of fungal-pathogen speciation and host adaptation.</title>
        <authorList>
            <person name="Hu X."/>
            <person name="Xiao G."/>
            <person name="Zheng P."/>
            <person name="Shang Y."/>
            <person name="Su Y."/>
            <person name="Zhang X."/>
            <person name="Liu X."/>
            <person name="Zhan S."/>
            <person name="St Leger R.J."/>
            <person name="Wang C."/>
        </authorList>
    </citation>
    <scope>NUCLEOTIDE SEQUENCE [LARGE SCALE GENOMIC DNA]</scope>
    <source>
        <strain evidence="4 5">ARSEF 977</strain>
    </source>
</reference>
<dbReference type="HOGENOM" id="CLU_042941_4_3_1"/>
<dbReference type="PANTHER" id="PTHR33365">
    <property type="entry name" value="YALI0B05434P"/>
    <property type="match status" value="1"/>
</dbReference>
<evidence type="ECO:0000313" key="5">
    <source>
        <dbReference type="Proteomes" id="UP000031192"/>
    </source>
</evidence>